<organism evidence="1 2">
    <name type="scientific">Escherichia coli</name>
    <dbReference type="NCBI Taxonomy" id="562"/>
    <lineage>
        <taxon>Bacteria</taxon>
        <taxon>Pseudomonadati</taxon>
        <taxon>Pseudomonadota</taxon>
        <taxon>Gammaproteobacteria</taxon>
        <taxon>Enterobacterales</taxon>
        <taxon>Enterobacteriaceae</taxon>
        <taxon>Escherichia</taxon>
    </lineage>
</organism>
<dbReference type="Pfam" id="PF06006">
    <property type="entry name" value="DUF905"/>
    <property type="match status" value="1"/>
</dbReference>
<accession>A0ABC8E8J4</accession>
<keyword evidence="1" id="KW-0614">Plasmid</keyword>
<dbReference type="SUPFAM" id="SSF54786">
    <property type="entry name" value="YcfA/nrd intein domain"/>
    <property type="match status" value="1"/>
</dbReference>
<dbReference type="EMBL" id="AP023201">
    <property type="protein sequence ID" value="BCG39867.1"/>
    <property type="molecule type" value="Genomic_DNA"/>
</dbReference>
<reference evidence="1 2" key="1">
    <citation type="submission" date="2020-06" db="EMBL/GenBank/DDBJ databases">
        <title>Whole-genome sequencing of blaNDM-5 positive Escherichia coli isolated from a Japanese patient with no history of travel abroad.</title>
        <authorList>
            <person name="Ito Y."/>
            <person name="Aoki K."/>
            <person name="Nakayama N."/>
            <person name="Ohtsuka M."/>
            <person name="Ota M."/>
            <person name="Kaneko N."/>
            <person name="Yoshida M."/>
            <person name="Ishii Y."/>
            <person name="Tateda K."/>
            <person name="Matsuse H."/>
        </authorList>
    </citation>
    <scope>NUCLEOTIDE SEQUENCE [LARGE SCALE GENOMIC DNA]</scope>
    <source>
        <strain evidence="1 2">TUM18780</strain>
        <plasmid evidence="2">pmty18780-4 dna</plasmid>
    </source>
</reference>
<proteinExistence type="predicted"/>
<dbReference type="Proteomes" id="UP000509260">
    <property type="component" value="Plasmid pMTY18780-4"/>
</dbReference>
<dbReference type="InterPro" id="IPR009253">
    <property type="entry name" value="DUF905"/>
</dbReference>
<evidence type="ECO:0008006" key="3">
    <source>
        <dbReference type="Google" id="ProtNLM"/>
    </source>
</evidence>
<name>A0ABC8E8J4_ECOLX</name>
<gene>
    <name evidence="1" type="ORF">TUM18780_50290</name>
</gene>
<protein>
    <recommendedName>
        <fullName evidence="3">DUF905 domain-containing protein</fullName>
    </recommendedName>
</protein>
<geneLocation type="plasmid" evidence="2">
    <name>pmty18780-4 dna</name>
</geneLocation>
<evidence type="ECO:0000313" key="2">
    <source>
        <dbReference type="Proteomes" id="UP000509260"/>
    </source>
</evidence>
<dbReference type="AlphaFoldDB" id="A0ABC8E8J4"/>
<sequence length="86" mass="10167">MSYNVCEGRVSHSGQQPEKIPMKDVLKNLPPLVDTVTVKVANVTKYDDHQVEIREADTNLLIWRAWDFEPDFEYNFKQQLQRFIKN</sequence>
<evidence type="ECO:0000313" key="1">
    <source>
        <dbReference type="EMBL" id="BCG39867.1"/>
    </source>
</evidence>